<protein>
    <recommendedName>
        <fullName evidence="4">Lipopolysaccharide export system permease protein LptF</fullName>
    </recommendedName>
</protein>
<dbReference type="InterPro" id="IPR005495">
    <property type="entry name" value="LptG/LptF_permease"/>
</dbReference>
<dbReference type="EMBL" id="MUIE01000092">
    <property type="protein sequence ID" value="OQX36873.1"/>
    <property type="molecule type" value="Genomic_DNA"/>
</dbReference>
<keyword evidence="9 12" id="KW-1133">Transmembrane helix</keyword>
<evidence type="ECO:0000256" key="3">
    <source>
        <dbReference type="ARBA" id="ARBA00007725"/>
    </source>
</evidence>
<dbReference type="GO" id="GO:0015920">
    <property type="term" value="P:lipopolysaccharide transport"/>
    <property type="evidence" value="ECO:0007669"/>
    <property type="project" value="TreeGrafter"/>
</dbReference>
<dbReference type="EMBL" id="PQCO01000177">
    <property type="protein sequence ID" value="PUE02590.1"/>
    <property type="molecule type" value="Genomic_DNA"/>
</dbReference>
<evidence type="ECO:0000256" key="9">
    <source>
        <dbReference type="ARBA" id="ARBA00022989"/>
    </source>
</evidence>
<feature type="transmembrane region" description="Helical" evidence="12">
    <location>
        <begin position="100"/>
        <end position="120"/>
    </location>
</feature>
<comment type="similarity">
    <text evidence="3">Belongs to the LptF/LptG family.</text>
</comment>
<evidence type="ECO:0000256" key="7">
    <source>
        <dbReference type="ARBA" id="ARBA00022519"/>
    </source>
</evidence>
<comment type="caution">
    <text evidence="13">The sequence shown here is derived from an EMBL/GenBank/DDBJ whole genome shotgun (WGS) entry which is preliminary data.</text>
</comment>
<dbReference type="InterPro" id="IPR030922">
    <property type="entry name" value="LptF"/>
</dbReference>
<evidence type="ECO:0000313" key="13">
    <source>
        <dbReference type="EMBL" id="OQX36873.1"/>
    </source>
</evidence>
<comment type="subunit">
    <text evidence="11">Component of the lipopolysaccharide transport and assembly complex. The LptBFG transporter is composed of two ATP-binding proteins (LptB) and two transmembrane proteins (LptF and LptG).</text>
</comment>
<reference evidence="14 16" key="2">
    <citation type="submission" date="2018-01" db="EMBL/GenBank/DDBJ databases">
        <title>Novel co-symbiosis in the lucinid bivalve Phacoides pectinatus.</title>
        <authorList>
            <person name="Lim S.J."/>
            <person name="Davis B.G."/>
            <person name="Gill D.E."/>
            <person name="Engel A.S."/>
            <person name="Anderson L.C."/>
            <person name="Campbell B.J."/>
        </authorList>
    </citation>
    <scope>NUCLEOTIDE SEQUENCE [LARGE SCALE GENOMIC DNA]</scope>
    <source>
        <strain evidence="14">N3_P5</strain>
    </source>
</reference>
<accession>A0A657PUC1</accession>
<evidence type="ECO:0000256" key="12">
    <source>
        <dbReference type="SAM" id="Phobius"/>
    </source>
</evidence>
<keyword evidence="5" id="KW-0813">Transport</keyword>
<feature type="transmembrane region" description="Helical" evidence="12">
    <location>
        <begin position="302"/>
        <end position="323"/>
    </location>
</feature>
<dbReference type="NCBIfam" id="TIGR04407">
    <property type="entry name" value="LptF_YjgP"/>
    <property type="match status" value="1"/>
</dbReference>
<evidence type="ECO:0000313" key="14">
    <source>
        <dbReference type="EMBL" id="PUE02590.1"/>
    </source>
</evidence>
<feature type="transmembrane region" description="Helical" evidence="12">
    <location>
        <begin position="335"/>
        <end position="351"/>
    </location>
</feature>
<dbReference type="Pfam" id="PF03739">
    <property type="entry name" value="LptF_LptG"/>
    <property type="match status" value="1"/>
</dbReference>
<feature type="transmembrane region" description="Helical" evidence="12">
    <location>
        <begin position="58"/>
        <end position="79"/>
    </location>
</feature>
<evidence type="ECO:0000313" key="15">
    <source>
        <dbReference type="Proteomes" id="UP000243361"/>
    </source>
</evidence>
<keyword evidence="15" id="KW-1185">Reference proteome</keyword>
<dbReference type="PANTHER" id="PTHR33529">
    <property type="entry name" value="SLR0882 PROTEIN-RELATED"/>
    <property type="match status" value="1"/>
</dbReference>
<name>A0A657PUC1_9GAMM</name>
<evidence type="ECO:0000256" key="4">
    <source>
        <dbReference type="ARBA" id="ARBA00014213"/>
    </source>
</evidence>
<dbReference type="Proteomes" id="UP000243361">
    <property type="component" value="Unassembled WGS sequence"/>
</dbReference>
<dbReference type="Proteomes" id="UP000250928">
    <property type="component" value="Unassembled WGS sequence"/>
</dbReference>
<feature type="transmembrane region" description="Helical" evidence="12">
    <location>
        <begin position="269"/>
        <end position="290"/>
    </location>
</feature>
<reference evidence="13 15" key="1">
    <citation type="submission" date="2017-02" db="EMBL/GenBank/DDBJ databases">
        <title>Novel co-symbiosis in the unique lucinid bivalve Phacoides pectinatus.</title>
        <authorList>
            <person name="Lim S.J."/>
            <person name="Davis B.G."/>
            <person name="Gill D.E."/>
            <person name="Engel A.S."/>
            <person name="Anderson L.C."/>
            <person name="Campbell B.J."/>
        </authorList>
    </citation>
    <scope>NUCLEOTIDE SEQUENCE [LARGE SCALE GENOMIC DNA]</scope>
    <source>
        <strain evidence="13">LUC13016_P6</strain>
    </source>
</reference>
<dbReference type="AlphaFoldDB" id="A0A657PUC1"/>
<keyword evidence="7" id="KW-0997">Cell inner membrane</keyword>
<dbReference type="GO" id="GO:0043190">
    <property type="term" value="C:ATP-binding cassette (ABC) transporter complex"/>
    <property type="evidence" value="ECO:0007669"/>
    <property type="project" value="InterPro"/>
</dbReference>
<evidence type="ECO:0000256" key="11">
    <source>
        <dbReference type="ARBA" id="ARBA00026081"/>
    </source>
</evidence>
<proteinExistence type="inferred from homology"/>
<evidence type="ECO:0000313" key="16">
    <source>
        <dbReference type="Proteomes" id="UP000250928"/>
    </source>
</evidence>
<organism evidence="13 15">
    <name type="scientific">Candidatus Sedimenticola endophacoides</name>
    <dbReference type="NCBI Taxonomy" id="2548426"/>
    <lineage>
        <taxon>Bacteria</taxon>
        <taxon>Pseudomonadati</taxon>
        <taxon>Pseudomonadota</taxon>
        <taxon>Gammaproteobacteria</taxon>
        <taxon>Chromatiales</taxon>
        <taxon>Sedimenticolaceae</taxon>
        <taxon>Sedimenticola</taxon>
    </lineage>
</organism>
<dbReference type="PANTHER" id="PTHR33529:SF7">
    <property type="entry name" value="LIPOPOLYSACCHARIDE EXPORT SYSTEM PERMEASE PROTEIN LPTF"/>
    <property type="match status" value="1"/>
</dbReference>
<evidence type="ECO:0000256" key="5">
    <source>
        <dbReference type="ARBA" id="ARBA00022448"/>
    </source>
</evidence>
<feature type="transmembrane region" description="Helical" evidence="12">
    <location>
        <begin position="16"/>
        <end position="38"/>
    </location>
</feature>
<keyword evidence="10 12" id="KW-0472">Membrane</keyword>
<comment type="function">
    <text evidence="1">Part of the ABC transporter complex LptBFG involved in the translocation of lipopolysaccharide (LPS) from the inner membrane to the outer membrane.</text>
</comment>
<keyword evidence="8 12" id="KW-0812">Transmembrane</keyword>
<evidence type="ECO:0000256" key="6">
    <source>
        <dbReference type="ARBA" id="ARBA00022475"/>
    </source>
</evidence>
<gene>
    <name evidence="14" type="primary">lptF</name>
    <name evidence="13" type="ORF">B0D84_01125</name>
    <name evidence="14" type="ORF">C3L24_05780</name>
</gene>
<evidence type="ECO:0000256" key="1">
    <source>
        <dbReference type="ARBA" id="ARBA00002265"/>
    </source>
</evidence>
<evidence type="ECO:0000256" key="2">
    <source>
        <dbReference type="ARBA" id="ARBA00004429"/>
    </source>
</evidence>
<evidence type="ECO:0000256" key="8">
    <source>
        <dbReference type="ARBA" id="ARBA00022692"/>
    </source>
</evidence>
<comment type="subcellular location">
    <subcellularLocation>
        <location evidence="2">Cell inner membrane</location>
        <topology evidence="2">Multi-pass membrane protein</topology>
    </subcellularLocation>
</comment>
<sequence length="369" mass="41511">MLPVIDRYILLEMLKAFAAILIVLLVIVIGNSYVAVLKDAAAGAISNQALLQLVSLEGLQILGFVIPPAFFFSILYTLGRLYRDSEMTALNAGGVSVLRIYRSVFLVAVPLSLLVAWLTFDLLPWVNHSKVVIEHEQEQEVNEISGAVAGRFNEFSRGDLVFYAEDISDDKTRLRNVFVQSRQHGGLALITAAEGYRYIDQNGGDEYMVLTNGYRYKGEPGQGDYAVGDFEKYAVRLSEERNQGLYVPVKAIGSAELYASDDIRKRSEFQFRLMFPLAVLVFTLVSFPLSRSLPREGIYGRLVLALLFYFVFLNMQAISASWMVEGVTPAWMGRWWVHPFMLVLALLVWAYKTPAANLRRLTRRRGVVA</sequence>
<keyword evidence="6" id="KW-1003">Cell membrane</keyword>
<evidence type="ECO:0000256" key="10">
    <source>
        <dbReference type="ARBA" id="ARBA00023136"/>
    </source>
</evidence>
<dbReference type="GO" id="GO:0055085">
    <property type="term" value="P:transmembrane transport"/>
    <property type="evidence" value="ECO:0007669"/>
    <property type="project" value="InterPro"/>
</dbReference>